<name>A0A380MWA6_9GAMM</name>
<dbReference type="InterPro" id="IPR040198">
    <property type="entry name" value="Fido_containing"/>
</dbReference>
<reference evidence="3 4" key="1">
    <citation type="submission" date="2018-06" db="EMBL/GenBank/DDBJ databases">
        <authorList>
            <consortium name="Pathogen Informatics"/>
            <person name="Doyle S."/>
        </authorList>
    </citation>
    <scope>NUCLEOTIDE SEQUENCE [LARGE SCALE GENOMIC DNA]</scope>
    <source>
        <strain evidence="3 4">NCTC10717</strain>
    </source>
</reference>
<organism evidence="3 4">
    <name type="scientific">Suttonella indologenes</name>
    <dbReference type="NCBI Taxonomy" id="13276"/>
    <lineage>
        <taxon>Bacteria</taxon>
        <taxon>Pseudomonadati</taxon>
        <taxon>Pseudomonadota</taxon>
        <taxon>Gammaproteobacteria</taxon>
        <taxon>Cardiobacteriales</taxon>
        <taxon>Cardiobacteriaceae</taxon>
        <taxon>Suttonella</taxon>
    </lineage>
</organism>
<dbReference type="AlphaFoldDB" id="A0A380MWA6"/>
<sequence length="221" mass="25181">MQHIGTDRALFIAHKMRDEFIYNMAKAEGNSLTFAETQTVINGISIGGKPMFELHQVEHIRDGWNALIAQVKAQRFEVSKDNFIYLNSIVAEGENPETGGFRTRPVSITGTAYSPPLPMLLAEKYRDMMQAYEQAADYRKGFVLFLHTARNQYFADGNKRTGQLMMNGELMMQGYPPITISPSQDTRYRDELLRYYESGEAAAMEAFLIDCANEPRYAVMY</sequence>
<protein>
    <submittedName>
        <fullName evidence="3">Fic/DOC family</fullName>
    </submittedName>
</protein>
<accession>A0A380MWA6</accession>
<dbReference type="RefSeq" id="WP_115218446.1">
    <property type="nucleotide sequence ID" value="NZ_UHIA01000004.1"/>
</dbReference>
<feature type="domain" description="Fido" evidence="2">
    <location>
        <begin position="78"/>
        <end position="210"/>
    </location>
</feature>
<dbReference type="PROSITE" id="PS51459">
    <property type="entry name" value="FIDO"/>
    <property type="match status" value="1"/>
</dbReference>
<dbReference type="PANTHER" id="PTHR13504">
    <property type="entry name" value="FIDO DOMAIN-CONTAINING PROTEIN DDB_G0283145"/>
    <property type="match status" value="1"/>
</dbReference>
<keyword evidence="4" id="KW-1185">Reference proteome</keyword>
<gene>
    <name evidence="3" type="ORF">NCTC10717_01208</name>
</gene>
<dbReference type="Proteomes" id="UP000254575">
    <property type="component" value="Unassembled WGS sequence"/>
</dbReference>
<dbReference type="InterPro" id="IPR036597">
    <property type="entry name" value="Fido-like_dom_sf"/>
</dbReference>
<evidence type="ECO:0000259" key="2">
    <source>
        <dbReference type="PROSITE" id="PS51459"/>
    </source>
</evidence>
<dbReference type="InterPro" id="IPR003812">
    <property type="entry name" value="Fido"/>
</dbReference>
<dbReference type="Pfam" id="PF02661">
    <property type="entry name" value="Fic"/>
    <property type="match status" value="1"/>
</dbReference>
<evidence type="ECO:0000313" key="4">
    <source>
        <dbReference type="Proteomes" id="UP000254575"/>
    </source>
</evidence>
<dbReference type="PANTHER" id="PTHR13504:SF38">
    <property type="entry name" value="FIDO DOMAIN-CONTAINING PROTEIN"/>
    <property type="match status" value="1"/>
</dbReference>
<dbReference type="EMBL" id="UHIA01000004">
    <property type="protein sequence ID" value="SUO96849.1"/>
    <property type="molecule type" value="Genomic_DNA"/>
</dbReference>
<feature type="site" description="Important for autoinhibition of adenylyltransferase activity" evidence="1">
    <location>
        <position position="28"/>
    </location>
</feature>
<dbReference type="OrthoDB" id="9807853at2"/>
<evidence type="ECO:0000256" key="1">
    <source>
        <dbReference type="PIRSR" id="PIRSR640198-3"/>
    </source>
</evidence>
<proteinExistence type="predicted"/>
<dbReference type="SUPFAM" id="SSF140931">
    <property type="entry name" value="Fic-like"/>
    <property type="match status" value="1"/>
</dbReference>
<dbReference type="Gene3D" id="1.10.3290.10">
    <property type="entry name" value="Fido-like domain"/>
    <property type="match status" value="1"/>
</dbReference>
<evidence type="ECO:0000313" key="3">
    <source>
        <dbReference type="EMBL" id="SUO96849.1"/>
    </source>
</evidence>